<sequence length="60" mass="6720">MEKDFATKCFVCGKKLEEIKNINMVTNLPVCDDCKDSDQEKQKEKEALDSLADGFVCGCI</sequence>
<evidence type="ECO:0000313" key="1">
    <source>
        <dbReference type="EMBL" id="MCW3787610.1"/>
    </source>
</evidence>
<dbReference type="RefSeq" id="WP_301191175.1">
    <property type="nucleotide sequence ID" value="NZ_JAPDPJ010000033.1"/>
</dbReference>
<gene>
    <name evidence="1" type="ORF">OM075_14135</name>
</gene>
<reference evidence="1" key="1">
    <citation type="submission" date="2022-10" db="EMBL/GenBank/DDBJ databases">
        <authorList>
            <person name="Yu W.X."/>
        </authorList>
    </citation>
    <scope>NUCLEOTIDE SEQUENCE</scope>
    <source>
        <strain evidence="1">AAT</strain>
    </source>
</reference>
<name>A0AAE3M690_9BACT</name>
<organism evidence="1 2">
    <name type="scientific">Plebeiibacterium sediminum</name>
    <dbReference type="NCBI Taxonomy" id="2992112"/>
    <lineage>
        <taxon>Bacteria</taxon>
        <taxon>Pseudomonadati</taxon>
        <taxon>Bacteroidota</taxon>
        <taxon>Bacteroidia</taxon>
        <taxon>Marinilabiliales</taxon>
        <taxon>Marinilabiliaceae</taxon>
        <taxon>Plebeiibacterium</taxon>
    </lineage>
</organism>
<keyword evidence="2" id="KW-1185">Reference proteome</keyword>
<dbReference type="Proteomes" id="UP001209229">
    <property type="component" value="Unassembled WGS sequence"/>
</dbReference>
<dbReference type="EMBL" id="JAPDPJ010000033">
    <property type="protein sequence ID" value="MCW3787610.1"/>
    <property type="molecule type" value="Genomic_DNA"/>
</dbReference>
<proteinExistence type="predicted"/>
<accession>A0AAE3M690</accession>
<evidence type="ECO:0000313" key="2">
    <source>
        <dbReference type="Proteomes" id="UP001209229"/>
    </source>
</evidence>
<protein>
    <submittedName>
        <fullName evidence="1">Uncharacterized protein</fullName>
    </submittedName>
</protein>
<dbReference type="AlphaFoldDB" id="A0AAE3M690"/>
<comment type="caution">
    <text evidence="1">The sequence shown here is derived from an EMBL/GenBank/DDBJ whole genome shotgun (WGS) entry which is preliminary data.</text>
</comment>